<keyword evidence="2" id="KW-0812">Transmembrane</keyword>
<dbReference type="RefSeq" id="XP_008881196.1">
    <property type="nucleotide sequence ID" value="XM_008882974.1"/>
</dbReference>
<dbReference type="GeneID" id="20092047"/>
<gene>
    <name evidence="3" type="ORF">H310_14997</name>
</gene>
<name>A0A024T962_9STRA</name>
<organism evidence="3">
    <name type="scientific">Aphanomyces invadans</name>
    <dbReference type="NCBI Taxonomy" id="157072"/>
    <lineage>
        <taxon>Eukaryota</taxon>
        <taxon>Sar</taxon>
        <taxon>Stramenopiles</taxon>
        <taxon>Oomycota</taxon>
        <taxon>Saprolegniomycetes</taxon>
        <taxon>Saprolegniales</taxon>
        <taxon>Verrucalvaceae</taxon>
        <taxon>Aphanomyces</taxon>
    </lineage>
</organism>
<proteinExistence type="predicted"/>
<feature type="transmembrane region" description="Helical" evidence="2">
    <location>
        <begin position="99"/>
        <end position="120"/>
    </location>
</feature>
<dbReference type="EMBL" id="KI914074">
    <property type="protein sequence ID" value="ETV90166.1"/>
    <property type="molecule type" value="Genomic_DNA"/>
</dbReference>
<feature type="region of interest" description="Disordered" evidence="1">
    <location>
        <begin position="1"/>
        <end position="34"/>
    </location>
</feature>
<dbReference type="AlphaFoldDB" id="A0A024T962"/>
<keyword evidence="2" id="KW-1133">Transmembrane helix</keyword>
<protein>
    <submittedName>
        <fullName evidence="3">Uncharacterized protein</fullName>
    </submittedName>
</protein>
<evidence type="ECO:0000256" key="1">
    <source>
        <dbReference type="SAM" id="MobiDB-lite"/>
    </source>
</evidence>
<sequence>MVPPPRPLFHHGRDTGVVSPPQSAESLPSSVSPSSKRRSFQFWYLIDPFPFENIHNPLLHHGTVNVLRSALVSAVLSQCLLGIQDMKVLPPGVVTSAAFVTRFVVVVPAYVAMVAFIHVLSRRFASQSTSHAPPQPSFDAFAHRRDENLKLKQISQGYVPAAQASSSASASPRWRA</sequence>
<accession>A0A024T962</accession>
<feature type="compositionally biased region" description="Low complexity" evidence="1">
    <location>
        <begin position="23"/>
        <end position="34"/>
    </location>
</feature>
<dbReference type="VEuPathDB" id="FungiDB:H310_14997"/>
<evidence type="ECO:0000256" key="2">
    <source>
        <dbReference type="SAM" id="Phobius"/>
    </source>
</evidence>
<evidence type="ECO:0000313" key="3">
    <source>
        <dbReference type="EMBL" id="ETV90166.1"/>
    </source>
</evidence>
<reference evidence="3" key="1">
    <citation type="submission" date="2013-12" db="EMBL/GenBank/DDBJ databases">
        <title>The Genome Sequence of Aphanomyces invadans NJM9701.</title>
        <authorList>
            <consortium name="The Broad Institute Genomics Platform"/>
            <person name="Russ C."/>
            <person name="Tyler B."/>
            <person name="van West P."/>
            <person name="Dieguez-Uribeondo J."/>
            <person name="Young S.K."/>
            <person name="Zeng Q."/>
            <person name="Gargeya S."/>
            <person name="Fitzgerald M."/>
            <person name="Abouelleil A."/>
            <person name="Alvarado L."/>
            <person name="Chapman S.B."/>
            <person name="Gainer-Dewar J."/>
            <person name="Goldberg J."/>
            <person name="Griggs A."/>
            <person name="Gujja S."/>
            <person name="Hansen M."/>
            <person name="Howarth C."/>
            <person name="Imamovic A."/>
            <person name="Ireland A."/>
            <person name="Larimer J."/>
            <person name="McCowan C."/>
            <person name="Murphy C."/>
            <person name="Pearson M."/>
            <person name="Poon T.W."/>
            <person name="Priest M."/>
            <person name="Roberts A."/>
            <person name="Saif S."/>
            <person name="Shea T."/>
            <person name="Sykes S."/>
            <person name="Wortman J."/>
            <person name="Nusbaum C."/>
            <person name="Birren B."/>
        </authorList>
    </citation>
    <scope>NUCLEOTIDE SEQUENCE [LARGE SCALE GENOMIC DNA]</scope>
    <source>
        <strain evidence="3">NJM9701</strain>
    </source>
</reference>
<keyword evidence="2" id="KW-0472">Membrane</keyword>